<evidence type="ECO:0000313" key="3">
    <source>
        <dbReference type="Proteomes" id="UP000053477"/>
    </source>
</evidence>
<evidence type="ECO:0000313" key="2">
    <source>
        <dbReference type="EMBL" id="KLO06767.1"/>
    </source>
</evidence>
<keyword evidence="1" id="KW-0812">Transmembrane</keyword>
<reference evidence="2 3" key="1">
    <citation type="submission" date="2015-04" db="EMBL/GenBank/DDBJ databases">
        <title>Complete genome sequence of Schizopora paradoxa KUC8140, a cosmopolitan wood degrader in East Asia.</title>
        <authorList>
            <consortium name="DOE Joint Genome Institute"/>
            <person name="Min B."/>
            <person name="Park H."/>
            <person name="Jang Y."/>
            <person name="Kim J.-J."/>
            <person name="Kim K.H."/>
            <person name="Pangilinan J."/>
            <person name="Lipzen A."/>
            <person name="Riley R."/>
            <person name="Grigoriev I.V."/>
            <person name="Spatafora J.W."/>
            <person name="Choi I.-G."/>
        </authorList>
    </citation>
    <scope>NUCLEOTIDE SEQUENCE [LARGE SCALE GENOMIC DNA]</scope>
    <source>
        <strain evidence="2 3">KUC8140</strain>
    </source>
</reference>
<dbReference type="Proteomes" id="UP000053477">
    <property type="component" value="Unassembled WGS sequence"/>
</dbReference>
<name>A0A0H2R5Z8_9AGAM</name>
<keyword evidence="3" id="KW-1185">Reference proteome</keyword>
<dbReference type="InParanoid" id="A0A0H2R5Z8"/>
<accession>A0A0H2R5Z8</accession>
<dbReference type="EMBL" id="KQ086182">
    <property type="protein sequence ID" value="KLO06767.1"/>
    <property type="molecule type" value="Genomic_DNA"/>
</dbReference>
<feature type="transmembrane region" description="Helical" evidence="1">
    <location>
        <begin position="52"/>
        <end position="71"/>
    </location>
</feature>
<gene>
    <name evidence="2" type="ORF">SCHPADRAFT_932868</name>
</gene>
<keyword evidence="1" id="KW-1133">Transmembrane helix</keyword>
<sequence length="78" mass="9268">MSTYRDVFDIIKSPQISNPVLNLLRSYVLRDARHLSSSGSFHDLKMEKCYRWGVRLSLAGLLLVKLFKFVWSFKFVWR</sequence>
<dbReference type="AlphaFoldDB" id="A0A0H2R5Z8"/>
<protein>
    <submittedName>
        <fullName evidence="2">Uncharacterized protein</fullName>
    </submittedName>
</protein>
<evidence type="ECO:0000256" key="1">
    <source>
        <dbReference type="SAM" id="Phobius"/>
    </source>
</evidence>
<proteinExistence type="predicted"/>
<organism evidence="2 3">
    <name type="scientific">Schizopora paradoxa</name>
    <dbReference type="NCBI Taxonomy" id="27342"/>
    <lineage>
        <taxon>Eukaryota</taxon>
        <taxon>Fungi</taxon>
        <taxon>Dikarya</taxon>
        <taxon>Basidiomycota</taxon>
        <taxon>Agaricomycotina</taxon>
        <taxon>Agaricomycetes</taxon>
        <taxon>Hymenochaetales</taxon>
        <taxon>Schizoporaceae</taxon>
        <taxon>Schizopora</taxon>
    </lineage>
</organism>
<keyword evidence="1" id="KW-0472">Membrane</keyword>